<dbReference type="EMBL" id="CABVMM010000001">
    <property type="protein sequence ID" value="VVU98898.1"/>
    <property type="molecule type" value="Genomic_DNA"/>
</dbReference>
<organism evidence="1 2">
    <name type="scientific">Mesonia oceanica</name>
    <dbReference type="NCBI Taxonomy" id="2687242"/>
    <lineage>
        <taxon>Bacteria</taxon>
        <taxon>Pseudomonadati</taxon>
        <taxon>Bacteroidota</taxon>
        <taxon>Flavobacteriia</taxon>
        <taxon>Flavobacteriales</taxon>
        <taxon>Flavobacteriaceae</taxon>
        <taxon>Mesonia</taxon>
    </lineage>
</organism>
<name>A0AC61Y3J4_9FLAO</name>
<reference evidence="1" key="1">
    <citation type="submission" date="2019-09" db="EMBL/GenBank/DDBJ databases">
        <authorList>
            <person name="Rodrigo-Torres L."/>
            <person name="Arahal R. D."/>
            <person name="Lucena T."/>
        </authorList>
    </citation>
    <scope>NUCLEOTIDE SEQUENCE</scope>
    <source>
        <strain evidence="1">ISS653</strain>
    </source>
</reference>
<keyword evidence="2" id="KW-1185">Reference proteome</keyword>
<comment type="caution">
    <text evidence="1">The sequence shown here is derived from an EMBL/GenBank/DDBJ whole genome shotgun (WGS) entry which is preliminary data.</text>
</comment>
<sequence length="71" mass="8910">MTLIYRNVYDFIKDEKRNVKQPPKLKGLKVTKKFLQYYHFDFLSSIFKRYKAFPLASLFYPTTLYHRFYWR</sequence>
<evidence type="ECO:0000313" key="1">
    <source>
        <dbReference type="EMBL" id="VVU98898.1"/>
    </source>
</evidence>
<dbReference type="Proteomes" id="UP000356253">
    <property type="component" value="Unassembled WGS sequence"/>
</dbReference>
<protein>
    <submittedName>
        <fullName evidence="1">Uncharacterized protein</fullName>
    </submittedName>
</protein>
<proteinExistence type="predicted"/>
<accession>A0AC61Y3J4</accession>
<gene>
    <name evidence="1" type="ORF">FVB9532_00147</name>
</gene>
<evidence type="ECO:0000313" key="2">
    <source>
        <dbReference type="Proteomes" id="UP000356253"/>
    </source>
</evidence>